<evidence type="ECO:0000256" key="3">
    <source>
        <dbReference type="ARBA" id="ARBA00010982"/>
    </source>
</evidence>
<evidence type="ECO:0000256" key="8">
    <source>
        <dbReference type="ARBA" id="ARBA00023140"/>
    </source>
</evidence>
<dbReference type="EC" id="2.3.1.16" evidence="10"/>
<keyword evidence="9 13" id="KW-0012">Acyltransferase</keyword>
<dbReference type="InterPro" id="IPR016039">
    <property type="entry name" value="Thiolase-like"/>
</dbReference>
<dbReference type="Proteomes" id="UP000769157">
    <property type="component" value="Unassembled WGS sequence"/>
</dbReference>
<evidence type="ECO:0000259" key="15">
    <source>
        <dbReference type="Pfam" id="PF02803"/>
    </source>
</evidence>
<evidence type="ECO:0000256" key="11">
    <source>
        <dbReference type="ARBA" id="ARBA00047605"/>
    </source>
</evidence>
<dbReference type="InterPro" id="IPR020610">
    <property type="entry name" value="Thiolase_AS"/>
</dbReference>
<dbReference type="PANTHER" id="PTHR43853:SF8">
    <property type="entry name" value="3-KETOACYL-COA THIOLASE, PEROXISOMAL"/>
    <property type="match status" value="1"/>
</dbReference>
<protein>
    <recommendedName>
        <fullName evidence="10">acetyl-CoA C-acyltransferase</fullName>
        <ecNumber evidence="10">2.3.1.16</ecNumber>
    </recommendedName>
</protein>
<proteinExistence type="inferred from homology"/>
<keyword evidence="17" id="KW-1185">Reference proteome</keyword>
<reference evidence="16" key="1">
    <citation type="journal article" date="2021" name="Open Biol.">
        <title>Shared evolutionary footprints suggest mitochondrial oxidative damage underlies multiple complex I losses in fungi.</title>
        <authorList>
            <person name="Schikora-Tamarit M.A."/>
            <person name="Marcet-Houben M."/>
            <person name="Nosek J."/>
            <person name="Gabaldon T."/>
        </authorList>
    </citation>
    <scope>NUCLEOTIDE SEQUENCE</scope>
    <source>
        <strain evidence="16">CBS6075</strain>
    </source>
</reference>
<evidence type="ECO:0000259" key="14">
    <source>
        <dbReference type="Pfam" id="PF00108"/>
    </source>
</evidence>
<dbReference type="InterPro" id="IPR020613">
    <property type="entry name" value="Thiolase_CS"/>
</dbReference>
<evidence type="ECO:0000313" key="17">
    <source>
        <dbReference type="Proteomes" id="UP000769157"/>
    </source>
</evidence>
<evidence type="ECO:0000256" key="9">
    <source>
        <dbReference type="ARBA" id="ARBA00023315"/>
    </source>
</evidence>
<dbReference type="PROSITE" id="PS00099">
    <property type="entry name" value="THIOLASE_3"/>
    <property type="match status" value="1"/>
</dbReference>
<dbReference type="GO" id="GO:0003988">
    <property type="term" value="F:acetyl-CoA C-acyltransferase activity"/>
    <property type="evidence" value="ECO:0007669"/>
    <property type="project" value="UniProtKB-EC"/>
</dbReference>
<evidence type="ECO:0000256" key="5">
    <source>
        <dbReference type="ARBA" id="ARBA00022832"/>
    </source>
</evidence>
<dbReference type="PANTHER" id="PTHR43853">
    <property type="entry name" value="3-KETOACYL-COA THIOLASE, PEROXISOMAL"/>
    <property type="match status" value="1"/>
</dbReference>
<sequence>MERLQQIGNHIFARQGVNTKSPDDVVIVSAYRTALTKAGKGKFKDVNSDELLMKLVANMIQKDKLDASLVEEVVVGNVLNPGAGVNEHRAAVLAAGIPASSSFEAVNRQCSSGLMAVNSIANKILLGQISCGLAAGVESMSQNYGPQAAPKISDAVLKKNRDAKGCLLPMGTTSENVNEAYSISRQDQDEFAARSYQKAESAVKGGLFKEEIMPIEVEIAEDDDEDEENGGVTAKVTVDTDEGVRAGVTAASLAKLRPAFKKDGSSHAGNSSQVTDGAAAVLLMRRSLATELGLSILGKYVATTSVGVAPEIMGVGPAYAIPKLLERCGIAADQISAFEINEAFAGQALFTAKHNNIPLEKVNPRGGAIALGHPLGATGARQVCTLLRELEPGQLGVTSMCIAGGQGAAALFVRE</sequence>
<comment type="pathway">
    <text evidence="2">Lipid metabolism; fatty acid metabolism.</text>
</comment>
<dbReference type="RefSeq" id="XP_046058525.1">
    <property type="nucleotide sequence ID" value="XM_046208134.1"/>
</dbReference>
<feature type="domain" description="Thiolase N-terminal" evidence="14">
    <location>
        <begin position="25"/>
        <end position="287"/>
    </location>
</feature>
<evidence type="ECO:0000256" key="7">
    <source>
        <dbReference type="ARBA" id="ARBA00023098"/>
    </source>
</evidence>
<dbReference type="SUPFAM" id="SSF53901">
    <property type="entry name" value="Thiolase-like"/>
    <property type="match status" value="2"/>
</dbReference>
<comment type="subcellular location">
    <subcellularLocation>
        <location evidence="1">Peroxisome</location>
    </subcellularLocation>
</comment>
<feature type="domain" description="Thiolase C-terminal" evidence="15">
    <location>
        <begin position="295"/>
        <end position="412"/>
    </location>
</feature>
<name>A0A9P8T182_9ASCO</name>
<dbReference type="Pfam" id="PF00108">
    <property type="entry name" value="Thiolase_N"/>
    <property type="match status" value="1"/>
</dbReference>
<dbReference type="GeneID" id="70238772"/>
<dbReference type="Pfam" id="PF02803">
    <property type="entry name" value="Thiolase_C"/>
    <property type="match status" value="1"/>
</dbReference>
<dbReference type="InterPro" id="IPR002155">
    <property type="entry name" value="Thiolase"/>
</dbReference>
<comment type="caution">
    <text evidence="16">The sequence shown here is derived from an EMBL/GenBank/DDBJ whole genome shotgun (WGS) entry which is preliminary data.</text>
</comment>
<keyword evidence="6" id="KW-0809">Transit peptide</keyword>
<feature type="active site" description="Proton acceptor" evidence="12">
    <location>
        <position position="373"/>
    </location>
</feature>
<dbReference type="AlphaFoldDB" id="A0A9P8T182"/>
<dbReference type="Gene3D" id="3.40.47.10">
    <property type="match status" value="2"/>
</dbReference>
<dbReference type="GO" id="GO:0006635">
    <property type="term" value="P:fatty acid beta-oxidation"/>
    <property type="evidence" value="ECO:0007669"/>
    <property type="project" value="TreeGrafter"/>
</dbReference>
<dbReference type="PIRSF" id="PIRSF000429">
    <property type="entry name" value="Ac-CoA_Ac_transf"/>
    <property type="match status" value="1"/>
</dbReference>
<comment type="similarity">
    <text evidence="3 13">Belongs to the thiolase-like superfamily. Thiolase family.</text>
</comment>
<evidence type="ECO:0000256" key="6">
    <source>
        <dbReference type="ARBA" id="ARBA00022946"/>
    </source>
</evidence>
<dbReference type="GO" id="GO:0010124">
    <property type="term" value="P:phenylacetate catabolic process"/>
    <property type="evidence" value="ECO:0007669"/>
    <property type="project" value="TreeGrafter"/>
</dbReference>
<dbReference type="PROSITE" id="PS00737">
    <property type="entry name" value="THIOLASE_2"/>
    <property type="match status" value="1"/>
</dbReference>
<dbReference type="GO" id="GO:0005777">
    <property type="term" value="C:peroxisome"/>
    <property type="evidence" value="ECO:0007669"/>
    <property type="project" value="UniProtKB-SubCell"/>
</dbReference>
<comment type="catalytic activity">
    <reaction evidence="11">
        <text>an acyl-CoA + acetyl-CoA = a 3-oxoacyl-CoA + CoA</text>
        <dbReference type="Rhea" id="RHEA:21564"/>
        <dbReference type="ChEBI" id="CHEBI:57287"/>
        <dbReference type="ChEBI" id="CHEBI:57288"/>
        <dbReference type="ChEBI" id="CHEBI:58342"/>
        <dbReference type="ChEBI" id="CHEBI:90726"/>
        <dbReference type="EC" id="2.3.1.16"/>
    </reaction>
</comment>
<dbReference type="EMBL" id="JAEUBE010000487">
    <property type="protein sequence ID" value="KAH3661401.1"/>
    <property type="molecule type" value="Genomic_DNA"/>
</dbReference>
<dbReference type="PROSITE" id="PS00098">
    <property type="entry name" value="THIOLASE_1"/>
    <property type="match status" value="1"/>
</dbReference>
<dbReference type="InterPro" id="IPR020615">
    <property type="entry name" value="Thiolase_acyl_enz_int_AS"/>
</dbReference>
<dbReference type="OrthoDB" id="5404651at2759"/>
<accession>A0A9P8T182</accession>
<evidence type="ECO:0000256" key="2">
    <source>
        <dbReference type="ARBA" id="ARBA00004872"/>
    </source>
</evidence>
<feature type="active site" description="Proton acceptor" evidence="12">
    <location>
        <position position="401"/>
    </location>
</feature>
<reference evidence="16" key="2">
    <citation type="submission" date="2021-01" db="EMBL/GenBank/DDBJ databases">
        <authorList>
            <person name="Schikora-Tamarit M.A."/>
        </authorList>
    </citation>
    <scope>NUCLEOTIDE SEQUENCE</scope>
    <source>
        <strain evidence="16">CBS6075</strain>
    </source>
</reference>
<evidence type="ECO:0000256" key="13">
    <source>
        <dbReference type="RuleBase" id="RU003557"/>
    </source>
</evidence>
<keyword evidence="5" id="KW-0276">Fatty acid metabolism</keyword>
<evidence type="ECO:0000256" key="10">
    <source>
        <dbReference type="ARBA" id="ARBA00024073"/>
    </source>
</evidence>
<evidence type="ECO:0000313" key="16">
    <source>
        <dbReference type="EMBL" id="KAH3661401.1"/>
    </source>
</evidence>
<dbReference type="InterPro" id="IPR050215">
    <property type="entry name" value="Thiolase-like_sf_Thiolase"/>
</dbReference>
<organism evidence="16 17">
    <name type="scientific">Ogataea philodendri</name>
    <dbReference type="NCBI Taxonomy" id="1378263"/>
    <lineage>
        <taxon>Eukaryota</taxon>
        <taxon>Fungi</taxon>
        <taxon>Dikarya</taxon>
        <taxon>Ascomycota</taxon>
        <taxon>Saccharomycotina</taxon>
        <taxon>Pichiomycetes</taxon>
        <taxon>Pichiales</taxon>
        <taxon>Pichiaceae</taxon>
        <taxon>Ogataea</taxon>
    </lineage>
</organism>
<gene>
    <name evidence="16" type="ORF">OGAPHI_006808</name>
</gene>
<keyword evidence="7" id="KW-0443">Lipid metabolism</keyword>
<keyword evidence="4 13" id="KW-0808">Transferase</keyword>
<evidence type="ECO:0000256" key="1">
    <source>
        <dbReference type="ARBA" id="ARBA00004275"/>
    </source>
</evidence>
<dbReference type="NCBIfam" id="TIGR01930">
    <property type="entry name" value="AcCoA-C-Actrans"/>
    <property type="match status" value="1"/>
</dbReference>
<feature type="active site" description="Acyl-thioester intermediate" evidence="12">
    <location>
        <position position="110"/>
    </location>
</feature>
<evidence type="ECO:0000256" key="12">
    <source>
        <dbReference type="PIRSR" id="PIRSR000429-1"/>
    </source>
</evidence>
<dbReference type="CDD" id="cd00751">
    <property type="entry name" value="thiolase"/>
    <property type="match status" value="1"/>
</dbReference>
<evidence type="ECO:0000256" key="4">
    <source>
        <dbReference type="ARBA" id="ARBA00022679"/>
    </source>
</evidence>
<dbReference type="InterPro" id="IPR020617">
    <property type="entry name" value="Thiolase_C"/>
</dbReference>
<keyword evidence="8" id="KW-0576">Peroxisome</keyword>
<dbReference type="InterPro" id="IPR020616">
    <property type="entry name" value="Thiolase_N"/>
</dbReference>